<evidence type="ECO:0000256" key="2">
    <source>
        <dbReference type="ARBA" id="ARBA00022640"/>
    </source>
</evidence>
<dbReference type="AlphaFoldDB" id="A0A7S0SUS5"/>
<accession>A0A7S0SUS5</accession>
<evidence type="ECO:0000259" key="3">
    <source>
        <dbReference type="Pfam" id="PF04755"/>
    </source>
</evidence>
<dbReference type="Pfam" id="PF04755">
    <property type="entry name" value="PAP_fibrillin"/>
    <property type="match status" value="1"/>
</dbReference>
<sequence>MCSLAHSAVRVASPFSSRAAPRISTLRRAARTDTASAAELLKDELLAVLGKGGDGAARMARVGDRARLEELVVALEACNPNPAPFDVPELLLREWQLLTTFQPGTADVRFLDPESWRKYIFDQGPSPVQSLVVGNQDVDNVFQVLQDPRESPGNESKWQNIVEFGPPGTSLVIEAVMEGVRDENSFFYRFSGGYFQLDGALGGPDGMRLPYPVPFDVLEALRPGQTKGWFATTYLDRDLRISRGNKGSVFILRRPVGYWKLQEQNGR</sequence>
<protein>
    <recommendedName>
        <fullName evidence="3">Plastid lipid-associated protein/fibrillin conserved domain-containing protein</fullName>
    </recommendedName>
</protein>
<gene>
    <name evidence="4" type="ORF">MANT1106_LOCUS17774</name>
</gene>
<dbReference type="PANTHER" id="PTHR31906">
    <property type="entry name" value="PLASTID-LIPID-ASSOCIATED PROTEIN 4, CHLOROPLASTIC-RELATED"/>
    <property type="match status" value="1"/>
</dbReference>
<dbReference type="EMBL" id="HBFC01029951">
    <property type="protein sequence ID" value="CAD8717412.1"/>
    <property type="molecule type" value="Transcribed_RNA"/>
</dbReference>
<comment type="subcellular location">
    <subcellularLocation>
        <location evidence="1">Plastid</location>
    </subcellularLocation>
</comment>
<name>A0A7S0SUS5_9CHLO</name>
<keyword evidence="2" id="KW-0934">Plastid</keyword>
<dbReference type="InterPro" id="IPR006843">
    <property type="entry name" value="PAP/fibrillin_dom"/>
</dbReference>
<dbReference type="InterPro" id="IPR039633">
    <property type="entry name" value="PAP"/>
</dbReference>
<feature type="domain" description="Plastid lipid-associated protein/fibrillin conserved" evidence="3">
    <location>
        <begin position="42"/>
        <end position="252"/>
    </location>
</feature>
<dbReference type="GO" id="GO:0009536">
    <property type="term" value="C:plastid"/>
    <property type="evidence" value="ECO:0007669"/>
    <property type="project" value="UniProtKB-SubCell"/>
</dbReference>
<evidence type="ECO:0000256" key="1">
    <source>
        <dbReference type="ARBA" id="ARBA00004474"/>
    </source>
</evidence>
<proteinExistence type="predicted"/>
<organism evidence="4">
    <name type="scientific">Mantoniella antarctica</name>
    <dbReference type="NCBI Taxonomy" id="81844"/>
    <lineage>
        <taxon>Eukaryota</taxon>
        <taxon>Viridiplantae</taxon>
        <taxon>Chlorophyta</taxon>
        <taxon>Mamiellophyceae</taxon>
        <taxon>Mamiellales</taxon>
        <taxon>Mamiellaceae</taxon>
        <taxon>Mantoniella</taxon>
    </lineage>
</organism>
<evidence type="ECO:0000313" key="4">
    <source>
        <dbReference type="EMBL" id="CAD8717412.1"/>
    </source>
</evidence>
<reference evidence="4" key="1">
    <citation type="submission" date="2021-01" db="EMBL/GenBank/DDBJ databases">
        <authorList>
            <person name="Corre E."/>
            <person name="Pelletier E."/>
            <person name="Niang G."/>
            <person name="Scheremetjew M."/>
            <person name="Finn R."/>
            <person name="Kale V."/>
            <person name="Holt S."/>
            <person name="Cochrane G."/>
            <person name="Meng A."/>
            <person name="Brown T."/>
            <person name="Cohen L."/>
        </authorList>
    </citation>
    <scope>NUCLEOTIDE SEQUENCE</scope>
    <source>
        <strain evidence="4">SL-175</strain>
    </source>
</reference>